<dbReference type="PANTHER" id="PTHR40734:SF1">
    <property type="entry name" value="DNA-BINDING PROTEIN"/>
    <property type="match status" value="1"/>
</dbReference>
<evidence type="ECO:0000313" key="1">
    <source>
        <dbReference type="EMBL" id="MCQ1538055.1"/>
    </source>
</evidence>
<dbReference type="InterPro" id="IPR012340">
    <property type="entry name" value="NA-bd_OB-fold"/>
</dbReference>
<sequence length="186" mass="21855">MRAEKKESQALAIDVLQHGYADDPRPIIKREPIVQAIGIDQFKLLEIIPKISDIQMHELLYIGDGERPKVERVKRRLKYSELTATARLELPYAIEQIVNQNEERFVEFFNKSVPISLKLHMLHLLPGVGKKILTEVLEARHRKPFNSFEDIRTRIKALPHPERMIVDRILEELMDQDIKYHLFTSR</sequence>
<dbReference type="Pfam" id="PF04919">
    <property type="entry name" value="DUF655"/>
    <property type="match status" value="1"/>
</dbReference>
<evidence type="ECO:0000313" key="2">
    <source>
        <dbReference type="Proteomes" id="UP001524383"/>
    </source>
</evidence>
<dbReference type="Gene3D" id="1.10.150.280">
    <property type="entry name" value="AF1531-like domain"/>
    <property type="match status" value="1"/>
</dbReference>
<dbReference type="InterPro" id="IPR007003">
    <property type="entry name" value="DUF655"/>
</dbReference>
<dbReference type="SUPFAM" id="SSF160975">
    <property type="entry name" value="AF1531-like"/>
    <property type="match status" value="1"/>
</dbReference>
<dbReference type="PANTHER" id="PTHR40734">
    <property type="entry name" value="TRNA-SPECIFIC ADENOSINE DEAMINASE-RELATED"/>
    <property type="match status" value="1"/>
</dbReference>
<comment type="caution">
    <text evidence="1">The sequence shown here is derived from an EMBL/GenBank/DDBJ whole genome shotgun (WGS) entry which is preliminary data.</text>
</comment>
<keyword evidence="2" id="KW-1185">Reference proteome</keyword>
<protein>
    <submittedName>
        <fullName evidence="1">DUF655 domain-containing protein</fullName>
    </submittedName>
</protein>
<dbReference type="EMBL" id="VOTZ01000005">
    <property type="protein sequence ID" value="MCQ1538055.1"/>
    <property type="molecule type" value="Genomic_DNA"/>
</dbReference>
<dbReference type="Gene3D" id="2.40.50.140">
    <property type="entry name" value="Nucleic acid-binding proteins"/>
    <property type="match status" value="1"/>
</dbReference>
<name>A0ABD4TL95_9EURY</name>
<proteinExistence type="predicted"/>
<accession>A0ABD4TL95</accession>
<dbReference type="RefSeq" id="WP_255331989.1">
    <property type="nucleotide sequence ID" value="NZ_VOTZ01000005.1"/>
</dbReference>
<gene>
    <name evidence="1" type="ORF">FTO68_03490</name>
</gene>
<reference evidence="1 2" key="1">
    <citation type="submission" date="2019-08" db="EMBL/GenBank/DDBJ databases">
        <authorList>
            <person name="Chen S.-C."/>
            <person name="Lai M.-C."/>
            <person name="You Y.-T."/>
        </authorList>
    </citation>
    <scope>NUCLEOTIDE SEQUENCE [LARGE SCALE GENOMIC DNA]</scope>
    <source>
        <strain evidence="1 2">P2F9704a</strain>
    </source>
</reference>
<dbReference type="AlphaFoldDB" id="A0ABD4TL95"/>
<organism evidence="1 2">
    <name type="scientific">Methanocalculus taiwanensis</name>
    <dbReference type="NCBI Taxonomy" id="106207"/>
    <lineage>
        <taxon>Archaea</taxon>
        <taxon>Methanobacteriati</taxon>
        <taxon>Methanobacteriota</taxon>
        <taxon>Stenosarchaea group</taxon>
        <taxon>Methanomicrobia</taxon>
        <taxon>Methanomicrobiales</taxon>
        <taxon>Methanocalculaceae</taxon>
        <taxon>Methanocalculus</taxon>
    </lineage>
</organism>
<dbReference type="Proteomes" id="UP001524383">
    <property type="component" value="Unassembled WGS sequence"/>
</dbReference>